<gene>
    <name evidence="3" type="ORF">GCM10017584_08190</name>
</gene>
<evidence type="ECO:0000313" key="4">
    <source>
        <dbReference type="Proteomes" id="UP001142372"/>
    </source>
</evidence>
<dbReference type="InterPro" id="IPR051267">
    <property type="entry name" value="STEAP_metalloreductase"/>
</dbReference>
<protein>
    <submittedName>
        <fullName evidence="3">Oxidoreductase</fullName>
    </submittedName>
</protein>
<dbReference type="PANTHER" id="PTHR14239">
    <property type="entry name" value="DUDULIN-RELATED"/>
    <property type="match status" value="1"/>
</dbReference>
<dbReference type="Pfam" id="PF03807">
    <property type="entry name" value="F420_oxidored"/>
    <property type="match status" value="1"/>
</dbReference>
<organism evidence="3 4">
    <name type="scientific">Leifsonia poae</name>
    <dbReference type="NCBI Taxonomy" id="110933"/>
    <lineage>
        <taxon>Bacteria</taxon>
        <taxon>Bacillati</taxon>
        <taxon>Actinomycetota</taxon>
        <taxon>Actinomycetes</taxon>
        <taxon>Micrococcales</taxon>
        <taxon>Microbacteriaceae</taxon>
        <taxon>Leifsonia</taxon>
    </lineage>
</organism>
<proteinExistence type="predicted"/>
<dbReference type="AlphaFoldDB" id="A0A9W6H791"/>
<reference evidence="3" key="1">
    <citation type="journal article" date="2014" name="Int. J. Syst. Evol. Microbiol.">
        <title>Complete genome sequence of Corynebacterium casei LMG S-19264T (=DSM 44701T), isolated from a smear-ripened cheese.</title>
        <authorList>
            <consortium name="US DOE Joint Genome Institute (JGI-PGF)"/>
            <person name="Walter F."/>
            <person name="Albersmeier A."/>
            <person name="Kalinowski J."/>
            <person name="Ruckert C."/>
        </authorList>
    </citation>
    <scope>NUCLEOTIDE SEQUENCE</scope>
    <source>
        <strain evidence="3">VKM Ac-1401</strain>
    </source>
</reference>
<dbReference type="GO" id="GO:0016491">
    <property type="term" value="F:oxidoreductase activity"/>
    <property type="evidence" value="ECO:0007669"/>
    <property type="project" value="UniProtKB-KW"/>
</dbReference>
<evidence type="ECO:0000313" key="3">
    <source>
        <dbReference type="EMBL" id="GLJ75245.1"/>
    </source>
</evidence>
<dbReference type="InterPro" id="IPR028939">
    <property type="entry name" value="P5C_Rdtase_cat_N"/>
</dbReference>
<comment type="caution">
    <text evidence="3">The sequence shown here is derived from an EMBL/GenBank/DDBJ whole genome shotgun (WGS) entry which is preliminary data.</text>
</comment>
<dbReference type="RefSeq" id="WP_271175935.1">
    <property type="nucleotide sequence ID" value="NZ_BAAAJO010000001.1"/>
</dbReference>
<dbReference type="InterPro" id="IPR036291">
    <property type="entry name" value="NAD(P)-bd_dom_sf"/>
</dbReference>
<accession>A0A9W6H791</accession>
<dbReference type="SUPFAM" id="SSF51735">
    <property type="entry name" value="NAD(P)-binding Rossmann-fold domains"/>
    <property type="match status" value="1"/>
</dbReference>
<dbReference type="Gene3D" id="3.40.50.720">
    <property type="entry name" value="NAD(P)-binding Rossmann-like Domain"/>
    <property type="match status" value="1"/>
</dbReference>
<keyword evidence="4" id="KW-1185">Reference proteome</keyword>
<dbReference type="EMBL" id="BSEN01000003">
    <property type="protein sequence ID" value="GLJ75245.1"/>
    <property type="molecule type" value="Genomic_DNA"/>
</dbReference>
<sequence length="208" mass="21516">MKIAIIGTGRVGRTLSAGFATAGHEVVLGSRDPDDRGDAPAPILPAADAVDGADIVVDAIPGNVAVPNLRELGRSALDGTILIDVGNALDERYGLVYPNASLGAALQAEFRHTRVVKTLNTVSAPLMTRPKDLPPTTVFLSGDDAEAKAIVGGLLGDLGWSAENRIDLGGIDTAHGPELYVFLSMEIMRAVGTPLYGISVVSGPRPVT</sequence>
<dbReference type="Proteomes" id="UP001142372">
    <property type="component" value="Unassembled WGS sequence"/>
</dbReference>
<feature type="domain" description="Pyrroline-5-carboxylate reductase catalytic N-terminal" evidence="2">
    <location>
        <begin position="2"/>
        <end position="87"/>
    </location>
</feature>
<evidence type="ECO:0000259" key="2">
    <source>
        <dbReference type="Pfam" id="PF03807"/>
    </source>
</evidence>
<keyword evidence="1" id="KW-0560">Oxidoreductase</keyword>
<evidence type="ECO:0000256" key="1">
    <source>
        <dbReference type="ARBA" id="ARBA00023002"/>
    </source>
</evidence>
<name>A0A9W6H791_9MICO</name>
<reference evidence="3" key="2">
    <citation type="submission" date="2023-01" db="EMBL/GenBank/DDBJ databases">
        <authorList>
            <person name="Sun Q."/>
            <person name="Evtushenko L."/>
        </authorList>
    </citation>
    <scope>NUCLEOTIDE SEQUENCE</scope>
    <source>
        <strain evidence="3">VKM Ac-1401</strain>
    </source>
</reference>